<dbReference type="Pfam" id="PF01582">
    <property type="entry name" value="TIR"/>
    <property type="match status" value="1"/>
</dbReference>
<dbReference type="AlphaFoldDB" id="A9NNM8"/>
<dbReference type="InterPro" id="IPR035897">
    <property type="entry name" value="Toll_tir_struct_dom_sf"/>
</dbReference>
<name>A9NNM8_PICSI</name>
<dbReference type="PANTHER" id="PTHR32009">
    <property type="entry name" value="TMV RESISTANCE PROTEIN N-LIKE"/>
    <property type="match status" value="1"/>
</dbReference>
<keyword evidence="3" id="KW-0520">NAD</keyword>
<evidence type="ECO:0000259" key="6">
    <source>
        <dbReference type="PROSITE" id="PS50104"/>
    </source>
</evidence>
<comment type="catalytic activity">
    <reaction evidence="4">
        <text>NAD(+) + H2O = ADP-D-ribose + nicotinamide + H(+)</text>
        <dbReference type="Rhea" id="RHEA:16301"/>
        <dbReference type="ChEBI" id="CHEBI:15377"/>
        <dbReference type="ChEBI" id="CHEBI:15378"/>
        <dbReference type="ChEBI" id="CHEBI:17154"/>
        <dbReference type="ChEBI" id="CHEBI:57540"/>
        <dbReference type="ChEBI" id="CHEBI:57967"/>
        <dbReference type="EC" id="3.2.2.6"/>
    </reaction>
    <physiologicalReaction direction="left-to-right" evidence="4">
        <dbReference type="Rhea" id="RHEA:16302"/>
    </physiologicalReaction>
</comment>
<evidence type="ECO:0000256" key="5">
    <source>
        <dbReference type="SAM" id="MobiDB-lite"/>
    </source>
</evidence>
<dbReference type="OMA" id="KENDYWD"/>
<dbReference type="InterPro" id="IPR000157">
    <property type="entry name" value="TIR_dom"/>
</dbReference>
<dbReference type="EC" id="3.2.2.6" evidence="1"/>
<evidence type="ECO:0000256" key="1">
    <source>
        <dbReference type="ARBA" id="ARBA00011982"/>
    </source>
</evidence>
<dbReference type="Gene3D" id="3.40.50.10140">
    <property type="entry name" value="Toll/interleukin-1 receptor homology (TIR) domain"/>
    <property type="match status" value="1"/>
</dbReference>
<accession>A9NNM8</accession>
<evidence type="ECO:0000256" key="4">
    <source>
        <dbReference type="ARBA" id="ARBA00047304"/>
    </source>
</evidence>
<dbReference type="PANTHER" id="PTHR32009:SF39">
    <property type="entry name" value="TIR DOMAIN-CONTAINING PROTEIN"/>
    <property type="match status" value="1"/>
</dbReference>
<dbReference type="PROSITE" id="PS50104">
    <property type="entry name" value="TIR"/>
    <property type="match status" value="1"/>
</dbReference>
<reference evidence="7" key="1">
    <citation type="journal article" date="2008" name="BMC Genomics">
        <title>A conifer genomics resource of 200,000 spruce (Picea spp.) ESTs and 6,464 high-quality, sequence-finished full-length cDNAs for Sitka spruce (Picea sitchensis).</title>
        <authorList>
            <person name="Ralph S.G."/>
            <person name="Chun H.J."/>
            <person name="Kolosova N."/>
            <person name="Cooper D."/>
            <person name="Oddy C."/>
            <person name="Ritland C.E."/>
            <person name="Kirkpatrick R."/>
            <person name="Moore R."/>
            <person name="Barber S."/>
            <person name="Holt R.A."/>
            <person name="Jones S.J."/>
            <person name="Marra M.A."/>
            <person name="Douglas C.J."/>
            <person name="Ritland K."/>
            <person name="Bohlmann J."/>
        </authorList>
    </citation>
    <scope>NUCLEOTIDE SEQUENCE</scope>
    <source>
        <tissue evidence="7">Bark</tissue>
    </source>
</reference>
<evidence type="ECO:0000256" key="2">
    <source>
        <dbReference type="ARBA" id="ARBA00022801"/>
    </source>
</evidence>
<protein>
    <recommendedName>
        <fullName evidence="1">ADP-ribosyl cyclase/cyclic ADP-ribose hydrolase</fullName>
        <ecNumber evidence="1">3.2.2.6</ecNumber>
    </recommendedName>
</protein>
<dbReference type="EMBL" id="EF082888">
    <property type="protein sequence ID" value="ABK22239.1"/>
    <property type="molecule type" value="mRNA"/>
</dbReference>
<sequence>MMQNPELQFDVFINHRGTDVKNSLASLIYNQLKSKESTLRVFLDQKEIPYGFHFATVIETAIQSSSVHIAIFSERYAESSWCLDELDLILRSKRPFIPVFCDVEPWALRRIEKGCYQKAFEKHEGREPVEKTKRWKDALSQASFLQGMPFKTKENDYWDFVEKIVGIVLKKLKQGSLVVAKYPVRLEQAAEAFPAEVFPTSASELEDLKVCQEFITEEFALAHGPDDDRPDLTELFEADGPAISELFELNDNGPAISEMFETDEDGPAWRDLFKPDKDGPVSK</sequence>
<dbReference type="SUPFAM" id="SSF52200">
    <property type="entry name" value="Toll/Interleukin receptor TIR domain"/>
    <property type="match status" value="1"/>
</dbReference>
<proteinExistence type="evidence at transcript level"/>
<dbReference type="GO" id="GO:0061809">
    <property type="term" value="F:NAD+ nucleosidase activity, cyclic ADP-ribose generating"/>
    <property type="evidence" value="ECO:0007669"/>
    <property type="project" value="UniProtKB-EC"/>
</dbReference>
<organism evidence="7">
    <name type="scientific">Picea sitchensis</name>
    <name type="common">Sitka spruce</name>
    <name type="synonym">Pinus sitchensis</name>
    <dbReference type="NCBI Taxonomy" id="3332"/>
    <lineage>
        <taxon>Eukaryota</taxon>
        <taxon>Viridiplantae</taxon>
        <taxon>Streptophyta</taxon>
        <taxon>Embryophyta</taxon>
        <taxon>Tracheophyta</taxon>
        <taxon>Spermatophyta</taxon>
        <taxon>Pinopsida</taxon>
        <taxon>Pinidae</taxon>
        <taxon>Conifers I</taxon>
        <taxon>Pinales</taxon>
        <taxon>Pinaceae</taxon>
        <taxon>Picea</taxon>
    </lineage>
</organism>
<dbReference type="SMART" id="SM00255">
    <property type="entry name" value="TIR"/>
    <property type="match status" value="1"/>
</dbReference>
<evidence type="ECO:0000313" key="7">
    <source>
        <dbReference type="EMBL" id="ABK22239.1"/>
    </source>
</evidence>
<evidence type="ECO:0000256" key="3">
    <source>
        <dbReference type="ARBA" id="ARBA00023027"/>
    </source>
</evidence>
<feature type="region of interest" description="Disordered" evidence="5">
    <location>
        <begin position="260"/>
        <end position="283"/>
    </location>
</feature>
<keyword evidence="2" id="KW-0378">Hydrolase</keyword>
<feature type="compositionally biased region" description="Basic and acidic residues" evidence="5">
    <location>
        <begin position="267"/>
        <end position="283"/>
    </location>
</feature>
<dbReference type="GO" id="GO:0007165">
    <property type="term" value="P:signal transduction"/>
    <property type="evidence" value="ECO:0007669"/>
    <property type="project" value="InterPro"/>
</dbReference>
<feature type="domain" description="TIR" evidence="6">
    <location>
        <begin position="7"/>
        <end position="143"/>
    </location>
</feature>